<evidence type="ECO:0000313" key="2">
    <source>
        <dbReference type="EMBL" id="PKU71281.1"/>
    </source>
</evidence>
<dbReference type="Proteomes" id="UP000233837">
    <property type="component" value="Unassembled WGS sequence"/>
</dbReference>
<name>A0A2I0W6J8_9ASPA</name>
<reference evidence="2 3" key="2">
    <citation type="journal article" date="2017" name="Nature">
        <title>The Apostasia genome and the evolution of orchids.</title>
        <authorList>
            <person name="Zhang G.Q."/>
            <person name="Liu K.W."/>
            <person name="Li Z."/>
            <person name="Lohaus R."/>
            <person name="Hsiao Y.Y."/>
            <person name="Niu S.C."/>
            <person name="Wang J.Y."/>
            <person name="Lin Y.C."/>
            <person name="Xu Q."/>
            <person name="Chen L.J."/>
            <person name="Yoshida K."/>
            <person name="Fujiwara S."/>
            <person name="Wang Z.W."/>
            <person name="Zhang Y.Q."/>
            <person name="Mitsuda N."/>
            <person name="Wang M."/>
            <person name="Liu G.H."/>
            <person name="Pecoraro L."/>
            <person name="Huang H.X."/>
            <person name="Xiao X.J."/>
            <person name="Lin M."/>
            <person name="Wu X.Y."/>
            <person name="Wu W.L."/>
            <person name="Chen Y.Y."/>
            <person name="Chang S.B."/>
            <person name="Sakamoto S."/>
            <person name="Ohme-Takagi M."/>
            <person name="Yagi M."/>
            <person name="Zeng S.J."/>
            <person name="Shen C.Y."/>
            <person name="Yeh C.M."/>
            <person name="Luo Y.B."/>
            <person name="Tsai W.C."/>
            <person name="Van de Peer Y."/>
            <person name="Liu Z.J."/>
        </authorList>
    </citation>
    <scope>NUCLEOTIDE SEQUENCE [LARGE SCALE GENOMIC DNA]</scope>
    <source>
        <tissue evidence="2">The whole plant</tissue>
    </source>
</reference>
<accession>A0A2I0W6J8</accession>
<dbReference type="AlphaFoldDB" id="A0A2I0W6J8"/>
<evidence type="ECO:0000256" key="1">
    <source>
        <dbReference type="SAM" id="MobiDB-lite"/>
    </source>
</evidence>
<proteinExistence type="predicted"/>
<gene>
    <name evidence="2" type="ORF">MA16_Dca007278</name>
</gene>
<feature type="region of interest" description="Disordered" evidence="1">
    <location>
        <begin position="71"/>
        <end position="92"/>
    </location>
</feature>
<protein>
    <submittedName>
        <fullName evidence="2">Uncharacterized protein</fullName>
    </submittedName>
</protein>
<keyword evidence="3" id="KW-1185">Reference proteome</keyword>
<evidence type="ECO:0000313" key="3">
    <source>
        <dbReference type="Proteomes" id="UP000233837"/>
    </source>
</evidence>
<reference evidence="2 3" key="1">
    <citation type="journal article" date="2016" name="Sci. Rep.">
        <title>The Dendrobium catenatum Lindl. genome sequence provides insights into polysaccharide synthase, floral development and adaptive evolution.</title>
        <authorList>
            <person name="Zhang G.Q."/>
            <person name="Xu Q."/>
            <person name="Bian C."/>
            <person name="Tsai W.C."/>
            <person name="Yeh C.M."/>
            <person name="Liu K.W."/>
            <person name="Yoshida K."/>
            <person name="Zhang L.S."/>
            <person name="Chang S.B."/>
            <person name="Chen F."/>
            <person name="Shi Y."/>
            <person name="Su Y.Y."/>
            <person name="Zhang Y.Q."/>
            <person name="Chen L.J."/>
            <person name="Yin Y."/>
            <person name="Lin M."/>
            <person name="Huang H."/>
            <person name="Deng H."/>
            <person name="Wang Z.W."/>
            <person name="Zhu S.L."/>
            <person name="Zhao X."/>
            <person name="Deng C."/>
            <person name="Niu S.C."/>
            <person name="Huang J."/>
            <person name="Wang M."/>
            <person name="Liu G.H."/>
            <person name="Yang H.J."/>
            <person name="Xiao X.J."/>
            <person name="Hsiao Y.Y."/>
            <person name="Wu W.L."/>
            <person name="Chen Y.Y."/>
            <person name="Mitsuda N."/>
            <person name="Ohme-Takagi M."/>
            <person name="Luo Y.B."/>
            <person name="Van de Peer Y."/>
            <person name="Liu Z.J."/>
        </authorList>
    </citation>
    <scope>NUCLEOTIDE SEQUENCE [LARGE SCALE GENOMIC DNA]</scope>
    <source>
        <tissue evidence="2">The whole plant</tissue>
    </source>
</reference>
<organism evidence="2 3">
    <name type="scientific">Dendrobium catenatum</name>
    <dbReference type="NCBI Taxonomy" id="906689"/>
    <lineage>
        <taxon>Eukaryota</taxon>
        <taxon>Viridiplantae</taxon>
        <taxon>Streptophyta</taxon>
        <taxon>Embryophyta</taxon>
        <taxon>Tracheophyta</taxon>
        <taxon>Spermatophyta</taxon>
        <taxon>Magnoliopsida</taxon>
        <taxon>Liliopsida</taxon>
        <taxon>Asparagales</taxon>
        <taxon>Orchidaceae</taxon>
        <taxon>Epidendroideae</taxon>
        <taxon>Malaxideae</taxon>
        <taxon>Dendrobiinae</taxon>
        <taxon>Dendrobium</taxon>
    </lineage>
</organism>
<sequence>MTIRSNKTTYRFLYISHKVTKAARLHPRPNSGAMPPHRRPHATVCIPPDACLWPRLKPKVPYPLPLDLSVQGRLDRPDPIDPLRPYPSASRM</sequence>
<dbReference type="EMBL" id="KZ502882">
    <property type="protein sequence ID" value="PKU71281.1"/>
    <property type="molecule type" value="Genomic_DNA"/>
</dbReference>